<keyword evidence="1" id="KW-0677">Repeat</keyword>
<comment type="caution">
    <text evidence="5">The sequence shown here is derived from an EMBL/GenBank/DDBJ whole genome shotgun (WGS) entry which is preliminary data.</text>
</comment>
<keyword evidence="2 3" id="KW-0040">ANK repeat</keyword>
<dbReference type="GO" id="GO:0000151">
    <property type="term" value="C:ubiquitin ligase complex"/>
    <property type="evidence" value="ECO:0007669"/>
    <property type="project" value="TreeGrafter"/>
</dbReference>
<feature type="domain" description="BTB" evidence="4">
    <location>
        <begin position="123"/>
        <end position="185"/>
    </location>
</feature>
<keyword evidence="6" id="KW-1185">Reference proteome</keyword>
<dbReference type="EMBL" id="JAEUBF010000677">
    <property type="protein sequence ID" value="KAH3676139.1"/>
    <property type="molecule type" value="Genomic_DNA"/>
</dbReference>
<dbReference type="PROSITE" id="PS50088">
    <property type="entry name" value="ANK_REPEAT"/>
    <property type="match status" value="1"/>
</dbReference>
<dbReference type="InterPro" id="IPR002110">
    <property type="entry name" value="Ankyrin_rpt"/>
</dbReference>
<dbReference type="GO" id="GO:0005737">
    <property type="term" value="C:cytoplasm"/>
    <property type="evidence" value="ECO:0007669"/>
    <property type="project" value="TreeGrafter"/>
</dbReference>
<dbReference type="SUPFAM" id="SSF48403">
    <property type="entry name" value="Ankyrin repeat"/>
    <property type="match status" value="1"/>
</dbReference>
<gene>
    <name evidence="5" type="ORF">WICMUC_002161</name>
</gene>
<name>A0A9P8PRS8_9ASCO</name>
<dbReference type="InterPro" id="IPR011333">
    <property type="entry name" value="SKP1/BTB/POZ_sf"/>
</dbReference>
<dbReference type="Gene3D" id="3.30.710.10">
    <property type="entry name" value="Potassium Channel Kv1.1, Chain A"/>
    <property type="match status" value="2"/>
</dbReference>
<reference evidence="5" key="1">
    <citation type="journal article" date="2021" name="Open Biol.">
        <title>Shared evolutionary footprints suggest mitochondrial oxidative damage underlies multiple complex I losses in fungi.</title>
        <authorList>
            <person name="Schikora-Tamarit M.A."/>
            <person name="Marcet-Houben M."/>
            <person name="Nosek J."/>
            <person name="Gabaldon T."/>
        </authorList>
    </citation>
    <scope>NUCLEOTIDE SEQUENCE</scope>
    <source>
        <strain evidence="5">CBS6341</strain>
    </source>
</reference>
<evidence type="ECO:0000259" key="4">
    <source>
        <dbReference type="PROSITE" id="PS50097"/>
    </source>
</evidence>
<feature type="domain" description="BTB" evidence="4">
    <location>
        <begin position="285"/>
        <end position="373"/>
    </location>
</feature>
<dbReference type="AlphaFoldDB" id="A0A9P8PRS8"/>
<dbReference type="PROSITE" id="PS50297">
    <property type="entry name" value="ANK_REP_REGION"/>
    <property type="match status" value="1"/>
</dbReference>
<dbReference type="PANTHER" id="PTHR46231:SF1">
    <property type="entry name" value="ANKYRIN REPEAT AND BTB_POZ DOMAIN-CONTAINING PROTEIN 1"/>
    <property type="match status" value="1"/>
</dbReference>
<evidence type="ECO:0000313" key="5">
    <source>
        <dbReference type="EMBL" id="KAH3676139.1"/>
    </source>
</evidence>
<dbReference type="Proteomes" id="UP000769528">
    <property type="component" value="Unassembled WGS sequence"/>
</dbReference>
<evidence type="ECO:0000256" key="3">
    <source>
        <dbReference type="PROSITE-ProRule" id="PRU00023"/>
    </source>
</evidence>
<dbReference type="OrthoDB" id="684045at2759"/>
<dbReference type="Gene3D" id="1.25.40.20">
    <property type="entry name" value="Ankyrin repeat-containing domain"/>
    <property type="match status" value="1"/>
</dbReference>
<organism evidence="5 6">
    <name type="scientific">Wickerhamomyces mucosus</name>
    <dbReference type="NCBI Taxonomy" id="1378264"/>
    <lineage>
        <taxon>Eukaryota</taxon>
        <taxon>Fungi</taxon>
        <taxon>Dikarya</taxon>
        <taxon>Ascomycota</taxon>
        <taxon>Saccharomycotina</taxon>
        <taxon>Saccharomycetes</taxon>
        <taxon>Phaffomycetales</taxon>
        <taxon>Wickerhamomycetaceae</taxon>
        <taxon>Wickerhamomyces</taxon>
    </lineage>
</organism>
<evidence type="ECO:0000256" key="1">
    <source>
        <dbReference type="ARBA" id="ARBA00022737"/>
    </source>
</evidence>
<dbReference type="InterPro" id="IPR000210">
    <property type="entry name" value="BTB/POZ_dom"/>
</dbReference>
<reference evidence="5" key="2">
    <citation type="submission" date="2021-01" db="EMBL/GenBank/DDBJ databases">
        <authorList>
            <person name="Schikora-Tamarit M.A."/>
        </authorList>
    </citation>
    <scope>NUCLEOTIDE SEQUENCE</scope>
    <source>
        <strain evidence="5">CBS6341</strain>
    </source>
</reference>
<sequence>MTETIREQALVEDLCMACRVGDIENVDKLLSMGANVNKVDKFDNTALYLASLCGHEPIVKLLLQRGAVCDTDKYEGARCVYGALTDKIRKMLISYDISKAVDTNLPFASHFRSLFLSRDLLSEDLVIQLGDNSSAIERCHRFMLSARNAYFRQKLTTTWKHANYLELNEEFPDELALRCIIDHIYLIQDSSKFGRVNKEKLLEYAKWFQLHEFASEIEEYLKISDIKERSKFMNELQVKVFEDARIDFKLLVDRGIIANKLEMPIDQKITVDQIKELQYETSTFPDIVIYIEDEYQGKTVYFPVHRSVLVRVEYFKVMFGSSFSESQYFEINQVLDIVDRATLIPVINLPVSSIEVAEIIIKYLYFDHTDIPEEFAIDVLFAGDLLLSDRLKTMAAVTITRSDQQNSYGYDLYDILRAGWQTRVDRLEHYAARLIADDIDKFLVDPRFREIVDESSKRIEKRQETDTIELIDDIRFYLAKKWKIDFDGLFEGETESADFLAKLPGFENYQTDLDKIEILLEDLQLEA</sequence>
<evidence type="ECO:0000313" key="6">
    <source>
        <dbReference type="Proteomes" id="UP000769528"/>
    </source>
</evidence>
<protein>
    <recommendedName>
        <fullName evidence="4">BTB domain-containing protein</fullName>
    </recommendedName>
</protein>
<dbReference type="PROSITE" id="PS50097">
    <property type="entry name" value="BTB"/>
    <property type="match status" value="2"/>
</dbReference>
<dbReference type="SMART" id="SM00225">
    <property type="entry name" value="BTB"/>
    <property type="match status" value="2"/>
</dbReference>
<dbReference type="Pfam" id="PF00651">
    <property type="entry name" value="BTB"/>
    <property type="match status" value="2"/>
</dbReference>
<proteinExistence type="predicted"/>
<dbReference type="SMART" id="SM00248">
    <property type="entry name" value="ANK"/>
    <property type="match status" value="2"/>
</dbReference>
<dbReference type="InterPro" id="IPR036770">
    <property type="entry name" value="Ankyrin_rpt-contain_sf"/>
</dbReference>
<dbReference type="PANTHER" id="PTHR46231">
    <property type="entry name" value="ANKYRIN REPEAT AND BTB/POZ DOMAIN-CONTAINING PROTEIN 1"/>
    <property type="match status" value="1"/>
</dbReference>
<feature type="repeat" description="ANK" evidence="3">
    <location>
        <begin position="42"/>
        <end position="67"/>
    </location>
</feature>
<dbReference type="InterPro" id="IPR044515">
    <property type="entry name" value="ABTB1"/>
</dbReference>
<dbReference type="SUPFAM" id="SSF54695">
    <property type="entry name" value="POZ domain"/>
    <property type="match status" value="2"/>
</dbReference>
<accession>A0A9P8PRS8</accession>
<dbReference type="Pfam" id="PF13637">
    <property type="entry name" value="Ank_4"/>
    <property type="match status" value="1"/>
</dbReference>
<evidence type="ECO:0000256" key="2">
    <source>
        <dbReference type="ARBA" id="ARBA00023043"/>
    </source>
</evidence>